<evidence type="ECO:0000256" key="2">
    <source>
        <dbReference type="SAM" id="SignalP"/>
    </source>
</evidence>
<evidence type="ECO:0000313" key="4">
    <source>
        <dbReference type="Proteomes" id="UP000682403"/>
    </source>
</evidence>
<accession>A0ABS5LA74</accession>
<name>A0ABS5LA74_9BACI</name>
<evidence type="ECO:0000313" key="3">
    <source>
        <dbReference type="EMBL" id="MBS2967631.1"/>
    </source>
</evidence>
<keyword evidence="1" id="KW-0175">Coiled coil</keyword>
<evidence type="ECO:0000256" key="1">
    <source>
        <dbReference type="SAM" id="Coils"/>
    </source>
</evidence>
<keyword evidence="4" id="KW-1185">Reference proteome</keyword>
<dbReference type="EMBL" id="JAGVRK010000001">
    <property type="protein sequence ID" value="MBS2967631.1"/>
    <property type="molecule type" value="Genomic_DNA"/>
</dbReference>
<sequence length="229" mass="25144">MLKKALVISISVMLSASFGTSALAATSSADVDKVMASIEKTNTDIEAKIAKAVIEADALEAAYLADIQKLEEGDTVVKLKEQAGKLESDLSKTNDSVKIEKIQKELAALNGKLEAETAKISAKMASLKEELDALSLLAPEEGKEKKKLDEKMAKLKERLDKKAEKYNDRTEKFTRDLDKLITDLYDTTLKMSNDMIQKAAEKGIQAEASWTLVELGGRLVWIDPIKVCH</sequence>
<organism evidence="3 4">
    <name type="scientific">Metabacillus flavus</name>
    <dbReference type="NCBI Taxonomy" id="2823519"/>
    <lineage>
        <taxon>Bacteria</taxon>
        <taxon>Bacillati</taxon>
        <taxon>Bacillota</taxon>
        <taxon>Bacilli</taxon>
        <taxon>Bacillales</taxon>
        <taxon>Bacillaceae</taxon>
        <taxon>Metabacillus</taxon>
    </lineage>
</organism>
<dbReference type="RefSeq" id="WP_035407559.1">
    <property type="nucleotide sequence ID" value="NZ_JAGVRK010000001.1"/>
</dbReference>
<feature type="signal peptide" evidence="2">
    <location>
        <begin position="1"/>
        <end position="24"/>
    </location>
</feature>
<keyword evidence="2" id="KW-0732">Signal</keyword>
<reference evidence="3 4" key="1">
    <citation type="submission" date="2021-04" db="EMBL/GenBank/DDBJ databases">
        <title>Metabacillus sp. strain KIGAM252 whole genome sequence.</title>
        <authorList>
            <person name="Seo M.-J."/>
            <person name="Cho E.-S."/>
            <person name="Hwang C.Y."/>
            <person name="Yoon D.J."/>
        </authorList>
    </citation>
    <scope>NUCLEOTIDE SEQUENCE [LARGE SCALE GENOMIC DNA]</scope>
    <source>
        <strain evidence="3 4">KIGAM252</strain>
    </source>
</reference>
<gene>
    <name evidence="3" type="ORF">J9317_02445</name>
</gene>
<evidence type="ECO:0008006" key="5">
    <source>
        <dbReference type="Google" id="ProtNLM"/>
    </source>
</evidence>
<protein>
    <recommendedName>
        <fullName evidence="5">Chromosome partition protein Smc</fullName>
    </recommendedName>
</protein>
<proteinExistence type="predicted"/>
<comment type="caution">
    <text evidence="3">The sequence shown here is derived from an EMBL/GenBank/DDBJ whole genome shotgun (WGS) entry which is preliminary data.</text>
</comment>
<feature type="chain" id="PRO_5045717956" description="Chromosome partition protein Smc" evidence="2">
    <location>
        <begin position="25"/>
        <end position="229"/>
    </location>
</feature>
<dbReference type="Proteomes" id="UP000682403">
    <property type="component" value="Unassembled WGS sequence"/>
</dbReference>
<feature type="coiled-coil region" evidence="1">
    <location>
        <begin position="42"/>
        <end position="176"/>
    </location>
</feature>